<gene>
    <name evidence="1" type="ORF">B7R76_02060</name>
</gene>
<evidence type="ECO:0000313" key="2">
    <source>
        <dbReference type="Proteomes" id="UP000236394"/>
    </source>
</evidence>
<organism evidence="1 2">
    <name type="scientific">Mageeibacillus indolicus</name>
    <dbReference type="NCBI Taxonomy" id="884684"/>
    <lineage>
        <taxon>Bacteria</taxon>
        <taxon>Bacillati</taxon>
        <taxon>Bacillota</taxon>
        <taxon>Clostridia</taxon>
        <taxon>Eubacteriales</taxon>
        <taxon>Oscillospiraceae</taxon>
        <taxon>Mageeibacillus</taxon>
    </lineage>
</organism>
<dbReference type="NCBIfam" id="NF004088">
    <property type="entry name" value="PRK05590.1"/>
    <property type="match status" value="1"/>
</dbReference>
<reference evidence="2" key="1">
    <citation type="submission" date="2017-04" db="EMBL/GenBank/DDBJ databases">
        <authorList>
            <person name="Bumgarner R.E."/>
            <person name="Fredricks D.N."/>
            <person name="Srinivasan S."/>
        </authorList>
    </citation>
    <scope>NUCLEOTIDE SEQUENCE [LARGE SCALE GENOMIC DNA]</scope>
    <source>
        <strain evidence="2">KA00405</strain>
    </source>
</reference>
<dbReference type="Pfam" id="PF02810">
    <property type="entry name" value="SEC-C"/>
    <property type="match status" value="1"/>
</dbReference>
<dbReference type="InterPro" id="IPR004027">
    <property type="entry name" value="SEC_C_motif"/>
</dbReference>
<dbReference type="EMBL" id="NBZD01000001">
    <property type="protein sequence ID" value="PNH19689.1"/>
    <property type="molecule type" value="Genomic_DNA"/>
</dbReference>
<name>A0A2J8B4I5_9FIRM</name>
<dbReference type="Gene3D" id="3.10.450.50">
    <property type="match status" value="1"/>
</dbReference>
<dbReference type="RefSeq" id="WP_102892282.1">
    <property type="nucleotide sequence ID" value="NZ_NBZD01000001.1"/>
</dbReference>
<evidence type="ECO:0000313" key="1">
    <source>
        <dbReference type="EMBL" id="PNH19689.1"/>
    </source>
</evidence>
<evidence type="ECO:0008006" key="3">
    <source>
        <dbReference type="Google" id="ProtNLM"/>
    </source>
</evidence>
<dbReference type="PANTHER" id="PTHR33747:SF1">
    <property type="entry name" value="ADENYLATE CYCLASE-ASSOCIATED CAP C-TERMINAL DOMAIN-CONTAINING PROTEIN"/>
    <property type="match status" value="1"/>
</dbReference>
<dbReference type="Proteomes" id="UP000236394">
    <property type="component" value="Unassembled WGS sequence"/>
</dbReference>
<accession>A0A2J8B4I5</accession>
<comment type="caution">
    <text evidence="1">The sequence shown here is derived from an EMBL/GenBank/DDBJ whole genome shotgun (WGS) entry which is preliminary data.</text>
</comment>
<protein>
    <recommendedName>
        <fullName evidence="3">SEC-C domain-containing protein</fullName>
    </recommendedName>
</protein>
<proteinExistence type="predicted"/>
<dbReference type="SUPFAM" id="SSF103642">
    <property type="entry name" value="Sec-C motif"/>
    <property type="match status" value="1"/>
</dbReference>
<dbReference type="PANTHER" id="PTHR33747">
    <property type="entry name" value="UPF0225 PROTEIN SCO1677"/>
    <property type="match status" value="1"/>
</dbReference>
<sequence length="168" mass="19124">MSYFADWNKEIEQVTANGQSNQFVKDYYRLEQQAYDRILKSYPDVQLSGKFTDIQDKLGFAGESAIFLGFLEGIKPCLTSELDLDSLGDDSVLDLQIDFAKLLYNMYDAKANWLYDLDSWQNVFSDAEHKEIAKKFRTDHIAVSNKIGRNDPCPCGSGKKYKACCGKN</sequence>
<dbReference type="AlphaFoldDB" id="A0A2J8B4I5"/>